<dbReference type="PANTHER" id="PTHR15938:SF0">
    <property type="entry name" value="HOMOLOGOUS-PAIRING PROTEIN 2 HOMOLOG"/>
    <property type="match status" value="1"/>
</dbReference>
<gene>
    <name evidence="11" type="ORF">CHILSU_LOCUS6264</name>
</gene>
<dbReference type="Proteomes" id="UP001153292">
    <property type="component" value="Chromosome 22"/>
</dbReference>
<evidence type="ECO:0000256" key="5">
    <source>
        <dbReference type="ARBA" id="ARBA00023172"/>
    </source>
</evidence>
<evidence type="ECO:0000256" key="8">
    <source>
        <dbReference type="SAM" id="Coils"/>
    </source>
</evidence>
<keyword evidence="5" id="KW-0233">DNA recombination</keyword>
<dbReference type="Gene3D" id="1.10.10.10">
    <property type="entry name" value="Winged helix-like DNA-binding domain superfamily/Winged helix DNA-binding domain"/>
    <property type="match status" value="1"/>
</dbReference>
<feature type="domain" description="Homologous-pairing protein 2 winged helix" evidence="9">
    <location>
        <begin position="2"/>
        <end position="61"/>
    </location>
</feature>
<keyword evidence="12" id="KW-1185">Reference proteome</keyword>
<evidence type="ECO:0000256" key="7">
    <source>
        <dbReference type="ARBA" id="ARBA00023254"/>
    </source>
</evidence>
<dbReference type="PANTHER" id="PTHR15938">
    <property type="entry name" value="TBP-1 INTERACTING PROTEIN"/>
    <property type="match status" value="1"/>
</dbReference>
<dbReference type="InterPro" id="IPR036388">
    <property type="entry name" value="WH-like_DNA-bd_sf"/>
</dbReference>
<keyword evidence="7" id="KW-0469">Meiosis</keyword>
<keyword evidence="6" id="KW-0539">Nucleus</keyword>
<dbReference type="InterPro" id="IPR040661">
    <property type="entry name" value="LZ3wCH"/>
</dbReference>
<sequence length="205" mass="23150">MASEAILKYLVDTNRPYSCADVTVNLRGAYTKTVVQKTLDALAESGKIRCKLYGKQKVYAVIQEDVKQNDGDVEDYDSQYKTLAQSLEDLNSKVKTAESKLKVLTSAPTTASARTKIDETTLKVNSLESKLNILRNSTAVISVDEKKRILDEHDKFLREYRKRKRISTDILEAVLEGYPKSKKALVEELCIETDEMVDFKLMANT</sequence>
<evidence type="ECO:0000313" key="11">
    <source>
        <dbReference type="EMBL" id="CAH0403003.1"/>
    </source>
</evidence>
<name>A0ABN8B8U2_CHISP</name>
<dbReference type="Pfam" id="PF18517">
    <property type="entry name" value="LZ3wCH"/>
    <property type="match status" value="1"/>
</dbReference>
<organism evidence="11 12">
    <name type="scientific">Chilo suppressalis</name>
    <name type="common">Asiatic rice borer moth</name>
    <dbReference type="NCBI Taxonomy" id="168631"/>
    <lineage>
        <taxon>Eukaryota</taxon>
        <taxon>Metazoa</taxon>
        <taxon>Ecdysozoa</taxon>
        <taxon>Arthropoda</taxon>
        <taxon>Hexapoda</taxon>
        <taxon>Insecta</taxon>
        <taxon>Pterygota</taxon>
        <taxon>Neoptera</taxon>
        <taxon>Endopterygota</taxon>
        <taxon>Lepidoptera</taxon>
        <taxon>Glossata</taxon>
        <taxon>Ditrysia</taxon>
        <taxon>Pyraloidea</taxon>
        <taxon>Crambidae</taxon>
        <taxon>Crambinae</taxon>
        <taxon>Chilo</taxon>
    </lineage>
</organism>
<evidence type="ECO:0000313" key="12">
    <source>
        <dbReference type="Proteomes" id="UP001153292"/>
    </source>
</evidence>
<dbReference type="InterPro" id="IPR010776">
    <property type="entry name" value="Hop2_WH_dom"/>
</dbReference>
<feature type="domain" description="Leucine zipper with capping helix" evidence="10">
    <location>
        <begin position="142"/>
        <end position="196"/>
    </location>
</feature>
<dbReference type="EMBL" id="OU963915">
    <property type="protein sequence ID" value="CAH0403003.1"/>
    <property type="molecule type" value="Genomic_DNA"/>
</dbReference>
<evidence type="ECO:0000256" key="4">
    <source>
        <dbReference type="ARBA" id="ARBA00023054"/>
    </source>
</evidence>
<accession>A0ABN8B8U2</accession>
<evidence type="ECO:0000256" key="6">
    <source>
        <dbReference type="ARBA" id="ARBA00023242"/>
    </source>
</evidence>
<evidence type="ECO:0000256" key="2">
    <source>
        <dbReference type="ARBA" id="ARBA00007922"/>
    </source>
</evidence>
<protein>
    <recommendedName>
        <fullName evidence="3">Homologous-pairing protein 2 homolog</fullName>
    </recommendedName>
</protein>
<evidence type="ECO:0000256" key="1">
    <source>
        <dbReference type="ARBA" id="ARBA00004123"/>
    </source>
</evidence>
<comment type="subcellular location">
    <subcellularLocation>
        <location evidence="1">Nucleus</location>
    </subcellularLocation>
</comment>
<dbReference type="Pfam" id="PF07106">
    <property type="entry name" value="WHD_TBPIP"/>
    <property type="match status" value="1"/>
</dbReference>
<reference evidence="11" key="1">
    <citation type="submission" date="2021-12" db="EMBL/GenBank/DDBJ databases">
        <authorList>
            <person name="King R."/>
        </authorList>
    </citation>
    <scope>NUCLEOTIDE SEQUENCE</scope>
</reference>
<evidence type="ECO:0000256" key="3">
    <source>
        <dbReference type="ARBA" id="ARBA00016093"/>
    </source>
</evidence>
<comment type="similarity">
    <text evidence="2">Belongs to the HOP2 family.</text>
</comment>
<proteinExistence type="inferred from homology"/>
<keyword evidence="4 8" id="KW-0175">Coiled coil</keyword>
<feature type="coiled-coil region" evidence="8">
    <location>
        <begin position="73"/>
        <end position="137"/>
    </location>
</feature>
<evidence type="ECO:0000259" key="9">
    <source>
        <dbReference type="Pfam" id="PF07106"/>
    </source>
</evidence>
<evidence type="ECO:0000259" key="10">
    <source>
        <dbReference type="Pfam" id="PF18517"/>
    </source>
</evidence>